<keyword evidence="2" id="KW-1133">Transmembrane helix</keyword>
<dbReference type="AlphaFoldDB" id="D9WPY9"/>
<feature type="compositionally biased region" description="Polar residues" evidence="1">
    <location>
        <begin position="1"/>
        <end position="15"/>
    </location>
</feature>
<dbReference type="HOGENOM" id="CLU_1420722_0_0_11"/>
<reference evidence="3 4" key="1">
    <citation type="submission" date="2009-02" db="EMBL/GenBank/DDBJ databases">
        <title>Annotation of Streptomyces hygroscopicus strain ATCC 53653.</title>
        <authorList>
            <consortium name="The Broad Institute Genome Sequencing Platform"/>
            <consortium name="Broad Institute Microbial Sequencing Center"/>
            <person name="Fischbach M."/>
            <person name="Godfrey P."/>
            <person name="Ward D."/>
            <person name="Young S."/>
            <person name="Zeng Q."/>
            <person name="Koehrsen M."/>
            <person name="Alvarado L."/>
            <person name="Berlin A.M."/>
            <person name="Bochicchio J."/>
            <person name="Borenstein D."/>
            <person name="Chapman S.B."/>
            <person name="Chen Z."/>
            <person name="Engels R."/>
            <person name="Freedman E."/>
            <person name="Gellesch M."/>
            <person name="Goldberg J."/>
            <person name="Griggs A."/>
            <person name="Gujja S."/>
            <person name="Heilman E.R."/>
            <person name="Heiman D.I."/>
            <person name="Hepburn T.A."/>
            <person name="Howarth C."/>
            <person name="Jen D."/>
            <person name="Larson L."/>
            <person name="Lewis B."/>
            <person name="Mehta T."/>
            <person name="Park D."/>
            <person name="Pearson M."/>
            <person name="Richards J."/>
            <person name="Roberts A."/>
            <person name="Saif S."/>
            <person name="Shea T.D."/>
            <person name="Shenoy N."/>
            <person name="Sisk P."/>
            <person name="Stolte C."/>
            <person name="Sykes S.N."/>
            <person name="Thomson T."/>
            <person name="Walk T."/>
            <person name="White J."/>
            <person name="Yandava C."/>
            <person name="Straight P."/>
            <person name="Clardy J."/>
            <person name="Hung D."/>
            <person name="Kolter R."/>
            <person name="Mekalanos J."/>
            <person name="Walker S."/>
            <person name="Walsh C.T."/>
            <person name="Wieland-Brown L.C."/>
            <person name="Haas B."/>
            <person name="Nusbaum C."/>
            <person name="Birren B."/>
        </authorList>
    </citation>
    <scope>NUCLEOTIDE SEQUENCE [LARGE SCALE GENOMIC DNA]</scope>
    <source>
        <strain evidence="3 4">ATCC 53653</strain>
    </source>
</reference>
<sequence>MARTTPRASPNSPSRARTWCAGPSTGGASSRSGSATSRADTGHTMTLTFTRHRDSKSKRDTLRPRGSAPLHVRRGVPDGFPLPEGCEPRFTIAADPAGAAPLAVVVRTGERRLAVLTPGHEPLAELRLPQRRKQYRPLNEIHLPDGTVLHGREGTVPSLLLCLVLLPLVLVYLVVMALSDMPADSLDAPLRTAWKRPGALFGRAAMTESARGRFRVREGGLDHRVAYAQAVAKYWKV</sequence>
<keyword evidence="2" id="KW-0472">Membrane</keyword>
<name>D9WPY9_9ACTN</name>
<accession>D9WPY9</accession>
<evidence type="ECO:0000313" key="3">
    <source>
        <dbReference type="EMBL" id="EFL23993.1"/>
    </source>
</evidence>
<protein>
    <submittedName>
        <fullName evidence="3">Uncharacterized protein</fullName>
    </submittedName>
</protein>
<dbReference type="Proteomes" id="UP000003963">
    <property type="component" value="Unassembled WGS sequence"/>
</dbReference>
<evidence type="ECO:0000256" key="1">
    <source>
        <dbReference type="SAM" id="MobiDB-lite"/>
    </source>
</evidence>
<feature type="region of interest" description="Disordered" evidence="1">
    <location>
        <begin position="1"/>
        <end position="76"/>
    </location>
</feature>
<proteinExistence type="predicted"/>
<keyword evidence="2" id="KW-0812">Transmembrane</keyword>
<dbReference type="STRING" id="457427.SSOG_03707"/>
<evidence type="ECO:0000313" key="4">
    <source>
        <dbReference type="Proteomes" id="UP000003963"/>
    </source>
</evidence>
<gene>
    <name evidence="3" type="ORF">SSOG_03707</name>
</gene>
<organism evidence="3 4">
    <name type="scientific">Streptomyces himastatinicus ATCC 53653</name>
    <dbReference type="NCBI Taxonomy" id="457427"/>
    <lineage>
        <taxon>Bacteria</taxon>
        <taxon>Bacillati</taxon>
        <taxon>Actinomycetota</taxon>
        <taxon>Actinomycetes</taxon>
        <taxon>Kitasatosporales</taxon>
        <taxon>Streptomycetaceae</taxon>
        <taxon>Streptomyces</taxon>
        <taxon>Streptomyces violaceusniger group</taxon>
    </lineage>
</organism>
<feature type="compositionally biased region" description="Low complexity" evidence="1">
    <location>
        <begin position="21"/>
        <end position="39"/>
    </location>
</feature>
<feature type="transmembrane region" description="Helical" evidence="2">
    <location>
        <begin position="159"/>
        <end position="179"/>
    </location>
</feature>
<dbReference type="EMBL" id="GG657754">
    <property type="protein sequence ID" value="EFL23993.1"/>
    <property type="molecule type" value="Genomic_DNA"/>
</dbReference>
<evidence type="ECO:0000256" key="2">
    <source>
        <dbReference type="SAM" id="Phobius"/>
    </source>
</evidence>
<keyword evidence="4" id="KW-1185">Reference proteome</keyword>